<dbReference type="SUPFAM" id="SSF51182">
    <property type="entry name" value="RmlC-like cupins"/>
    <property type="match status" value="1"/>
</dbReference>
<dbReference type="Pfam" id="PF00908">
    <property type="entry name" value="dTDP_sugar_isom"/>
    <property type="match status" value="1"/>
</dbReference>
<dbReference type="EMBL" id="FQ312005">
    <property type="protein sequence ID" value="CBW25290.1"/>
    <property type="molecule type" value="Genomic_DNA"/>
</dbReference>
<keyword evidence="9" id="KW-1185">Reference proteome</keyword>
<evidence type="ECO:0000256" key="5">
    <source>
        <dbReference type="ARBA" id="ARBA00029758"/>
    </source>
</evidence>
<dbReference type="OrthoDB" id="9800680at2"/>
<organism evidence="8 9">
    <name type="scientific">Halobacteriovorax marinus (strain ATCC BAA-682 / DSM 15412 / SJ)</name>
    <name type="common">Bacteriovorax marinus</name>
    <dbReference type="NCBI Taxonomy" id="862908"/>
    <lineage>
        <taxon>Bacteria</taxon>
        <taxon>Pseudomonadati</taxon>
        <taxon>Bdellovibrionota</taxon>
        <taxon>Bacteriovoracia</taxon>
        <taxon>Bacteriovoracales</taxon>
        <taxon>Halobacteriovoraceae</taxon>
        <taxon>Halobacteriovorax</taxon>
    </lineage>
</organism>
<proteinExistence type="predicted"/>
<dbReference type="PATRIC" id="fig|862908.3.peg.355"/>
<protein>
    <recommendedName>
        <fullName evidence="4">dTDP-4-dehydrorhamnose 3,5-epimerase</fullName>
        <ecNumber evidence="3">5.1.3.13</ecNumber>
    </recommendedName>
    <alternativeName>
        <fullName evidence="6">Thymidine diphospho-4-keto-rhamnose 3,5-epimerase</fullName>
    </alternativeName>
    <alternativeName>
        <fullName evidence="5">dTDP-4-keto-6-deoxyglucose 3,5-epimerase</fullName>
    </alternativeName>
    <alternativeName>
        <fullName evidence="7">dTDP-6-deoxy-D-xylo-4-hexulose 3,5-epimerase</fullName>
    </alternativeName>
</protein>
<dbReference type="GO" id="GO:0000271">
    <property type="term" value="P:polysaccharide biosynthetic process"/>
    <property type="evidence" value="ECO:0007669"/>
    <property type="project" value="TreeGrafter"/>
</dbReference>
<comment type="catalytic activity">
    <reaction evidence="1">
        <text>dTDP-4-dehydro-6-deoxy-alpha-D-glucose = dTDP-4-dehydro-beta-L-rhamnose</text>
        <dbReference type="Rhea" id="RHEA:16969"/>
        <dbReference type="ChEBI" id="CHEBI:57649"/>
        <dbReference type="ChEBI" id="CHEBI:62830"/>
        <dbReference type="EC" id="5.1.3.13"/>
    </reaction>
</comment>
<accession>E1X3V0</accession>
<dbReference type="AlphaFoldDB" id="E1X3V0"/>
<dbReference type="InterPro" id="IPR011051">
    <property type="entry name" value="RmlC_Cupin_sf"/>
</dbReference>
<dbReference type="Gene3D" id="2.60.120.10">
    <property type="entry name" value="Jelly Rolls"/>
    <property type="match status" value="1"/>
</dbReference>
<evidence type="ECO:0000256" key="7">
    <source>
        <dbReference type="ARBA" id="ARBA00033311"/>
    </source>
</evidence>
<evidence type="ECO:0000256" key="2">
    <source>
        <dbReference type="ARBA" id="ARBA00001997"/>
    </source>
</evidence>
<dbReference type="PANTHER" id="PTHR21047:SF2">
    <property type="entry name" value="THYMIDINE DIPHOSPHO-4-KETO-RHAMNOSE 3,5-EPIMERASE"/>
    <property type="match status" value="1"/>
</dbReference>
<evidence type="ECO:0000256" key="3">
    <source>
        <dbReference type="ARBA" id="ARBA00012098"/>
    </source>
</evidence>
<evidence type="ECO:0000313" key="9">
    <source>
        <dbReference type="Proteomes" id="UP000008963"/>
    </source>
</evidence>
<comment type="function">
    <text evidence="2">Catalyzes the epimerization of the C3' and C5'positions of dTDP-6-deoxy-D-xylo-4-hexulose, forming dTDP-6-deoxy-L-lyxo-4-hexulose.</text>
</comment>
<gene>
    <name evidence="8" type="primary">rfbC</name>
    <name evidence="8" type="ordered locus">BMS_0371</name>
</gene>
<dbReference type="InterPro" id="IPR000888">
    <property type="entry name" value="RmlC-like"/>
</dbReference>
<dbReference type="GO" id="GO:0008830">
    <property type="term" value="F:dTDP-4-dehydrorhamnose 3,5-epimerase activity"/>
    <property type="evidence" value="ECO:0007669"/>
    <property type="project" value="UniProtKB-EC"/>
</dbReference>
<dbReference type="Proteomes" id="UP000008963">
    <property type="component" value="Chromosome"/>
</dbReference>
<dbReference type="RefSeq" id="WP_014243078.1">
    <property type="nucleotide sequence ID" value="NC_016620.1"/>
</dbReference>
<evidence type="ECO:0000256" key="4">
    <source>
        <dbReference type="ARBA" id="ARBA00019595"/>
    </source>
</evidence>
<dbReference type="GO" id="GO:0005829">
    <property type="term" value="C:cytosol"/>
    <property type="evidence" value="ECO:0007669"/>
    <property type="project" value="TreeGrafter"/>
</dbReference>
<evidence type="ECO:0000256" key="1">
    <source>
        <dbReference type="ARBA" id="ARBA00001298"/>
    </source>
</evidence>
<name>E1X3V0_HALMS</name>
<dbReference type="InterPro" id="IPR014710">
    <property type="entry name" value="RmlC-like_jellyroll"/>
</dbReference>
<dbReference type="EC" id="5.1.3.13" evidence="3"/>
<reference evidence="9" key="1">
    <citation type="journal article" date="2013" name="ISME J.">
        <title>A small predatory core genome in the divergent marine Bacteriovorax marinus SJ and the terrestrial Bdellovibrio bacteriovorus.</title>
        <authorList>
            <person name="Crossman L.C."/>
            <person name="Chen H."/>
            <person name="Cerdeno-Tarraga A.M."/>
            <person name="Brooks K."/>
            <person name="Quail M.A."/>
            <person name="Pineiro S.A."/>
            <person name="Hobley L."/>
            <person name="Sockett R.E."/>
            <person name="Bentley S.D."/>
            <person name="Parkhill J."/>
            <person name="Williams H.N."/>
            <person name="Stine O.C."/>
        </authorList>
    </citation>
    <scope>NUCLEOTIDE SEQUENCE [LARGE SCALE GENOMIC DNA]</scope>
    <source>
        <strain evidence="9">ATCC BAA-682 / DSM 15412 / SJ</strain>
    </source>
</reference>
<evidence type="ECO:0000313" key="8">
    <source>
        <dbReference type="EMBL" id="CBW25290.1"/>
    </source>
</evidence>
<dbReference type="PANTHER" id="PTHR21047">
    <property type="entry name" value="DTDP-6-DEOXY-D-GLUCOSE-3,5 EPIMERASE"/>
    <property type="match status" value="1"/>
</dbReference>
<dbReference type="HOGENOM" id="CLU_090940_3_0_7"/>
<evidence type="ECO:0000256" key="6">
    <source>
        <dbReference type="ARBA" id="ARBA00031424"/>
    </source>
</evidence>
<dbReference type="KEGG" id="bmx:BMS_0371"/>
<dbReference type="GO" id="GO:0019305">
    <property type="term" value="P:dTDP-rhamnose biosynthetic process"/>
    <property type="evidence" value="ECO:0007669"/>
    <property type="project" value="TreeGrafter"/>
</dbReference>
<dbReference type="STRING" id="862908.BMS_0371"/>
<dbReference type="eggNOG" id="COG1898">
    <property type="taxonomic scope" value="Bacteria"/>
</dbReference>
<sequence>MIEGVKITPLKTIADDRGKIMHMLRSDAEHFSKFGEVYFSFVNNGVIKAWHYHKEMTINYAVPVGKIDFVLYDSREESSTFGETQVITMSPEDYFLVTVPPRVWNGFKGLSTEPAMVVNCTDIPHRGDEIERLDFNTDKIPFKWD</sequence>